<evidence type="ECO:0000256" key="3">
    <source>
        <dbReference type="ARBA" id="ARBA00023163"/>
    </source>
</evidence>
<evidence type="ECO:0000256" key="2">
    <source>
        <dbReference type="ARBA" id="ARBA00023125"/>
    </source>
</evidence>
<dbReference type="PROSITE" id="PS01124">
    <property type="entry name" value="HTH_ARAC_FAMILY_2"/>
    <property type="match status" value="1"/>
</dbReference>
<dbReference type="Proteomes" id="UP000029055">
    <property type="component" value="Unassembled WGS sequence"/>
</dbReference>
<keyword evidence="3" id="KW-0804">Transcription</keyword>
<protein>
    <submittedName>
        <fullName evidence="5">AraC family transcriptional regulator</fullName>
    </submittedName>
</protein>
<reference evidence="5 6" key="1">
    <citation type="submission" date="2014-03" db="EMBL/GenBank/DDBJ databases">
        <title>Genomics of Bifidobacteria.</title>
        <authorList>
            <person name="Ventura M."/>
            <person name="Milani C."/>
            <person name="Lugli G.A."/>
        </authorList>
    </citation>
    <scope>NUCLEOTIDE SEQUENCE [LARGE SCALE GENOMIC DNA]</scope>
    <source>
        <strain evidence="5 6">LMG 11597</strain>
    </source>
</reference>
<dbReference type="PANTHER" id="PTHR43280">
    <property type="entry name" value="ARAC-FAMILY TRANSCRIPTIONAL REGULATOR"/>
    <property type="match status" value="1"/>
</dbReference>
<dbReference type="GO" id="GO:0043565">
    <property type="term" value="F:sequence-specific DNA binding"/>
    <property type="evidence" value="ECO:0007669"/>
    <property type="project" value="InterPro"/>
</dbReference>
<evidence type="ECO:0000259" key="4">
    <source>
        <dbReference type="PROSITE" id="PS01124"/>
    </source>
</evidence>
<dbReference type="PANTHER" id="PTHR43280:SF11">
    <property type="entry name" value="RCS-SPECIFIC HTH-TYPE TRANSCRIPTIONAL ACTIVATOR RCLR"/>
    <property type="match status" value="1"/>
</dbReference>
<organism evidence="5 6">
    <name type="scientific">Bifidobacterium subtile</name>
    <dbReference type="NCBI Taxonomy" id="77635"/>
    <lineage>
        <taxon>Bacteria</taxon>
        <taxon>Bacillati</taxon>
        <taxon>Actinomycetota</taxon>
        <taxon>Actinomycetes</taxon>
        <taxon>Bifidobacteriales</taxon>
        <taxon>Bifidobacteriaceae</taxon>
        <taxon>Bifidobacterium</taxon>
    </lineage>
</organism>
<keyword evidence="2" id="KW-0238">DNA-binding</keyword>
<dbReference type="OrthoDB" id="186135at2"/>
<dbReference type="RefSeq" id="WP_081672699.1">
    <property type="nucleotide sequence ID" value="NZ_CP062939.1"/>
</dbReference>
<evidence type="ECO:0000256" key="1">
    <source>
        <dbReference type="ARBA" id="ARBA00023015"/>
    </source>
</evidence>
<dbReference type="InterPro" id="IPR018060">
    <property type="entry name" value="HTH_AraC"/>
</dbReference>
<dbReference type="SMART" id="SM00342">
    <property type="entry name" value="HTH_ARAC"/>
    <property type="match status" value="1"/>
</dbReference>
<proteinExistence type="predicted"/>
<dbReference type="eggNOG" id="COG4977">
    <property type="taxonomic scope" value="Bacteria"/>
</dbReference>
<accession>A0A087DPZ3</accession>
<name>A0A087DPZ3_9BIFI</name>
<gene>
    <name evidence="5" type="ORF">BISU_1956</name>
</gene>
<feature type="domain" description="HTH araC/xylS-type" evidence="4">
    <location>
        <begin position="204"/>
        <end position="302"/>
    </location>
</feature>
<sequence length="307" mass="34618">MTSRWDSSESLASRPLQAATAILESLVGPVAFDCVQLAVVRDGSAIVCSQFGQRPATVGDALLLCANTLCAVEPEDRCTVTLVRIDTDYLIGQVFWEHVGLLSDRLDARELAGKLYLEPVQLLRIGIEQLDRIAPWLDELVCLTGTGHSIKRFNRVQAMWFLIADVITPFVKVSPVRLSPSQRERLRPTMPRHRRFAPLRPEAMQVAELERNDLAHHWTVKELADRVHLSESWLSHVFADAYGKTPIAYLTMLRIEELARLLRETNLLVENAIEKVGWHSMGYAIRAFHAYVGMTPGTYRRTHNALA</sequence>
<dbReference type="Gene3D" id="1.10.10.60">
    <property type="entry name" value="Homeodomain-like"/>
    <property type="match status" value="2"/>
</dbReference>
<comment type="caution">
    <text evidence="5">The sequence shown here is derived from an EMBL/GenBank/DDBJ whole genome shotgun (WGS) entry which is preliminary data.</text>
</comment>
<dbReference type="STRING" id="77635.BISU_1956"/>
<dbReference type="InterPro" id="IPR009057">
    <property type="entry name" value="Homeodomain-like_sf"/>
</dbReference>
<dbReference type="Pfam" id="PF12833">
    <property type="entry name" value="HTH_18"/>
    <property type="match status" value="1"/>
</dbReference>
<dbReference type="GO" id="GO:0003700">
    <property type="term" value="F:DNA-binding transcription factor activity"/>
    <property type="evidence" value="ECO:0007669"/>
    <property type="project" value="InterPro"/>
</dbReference>
<keyword evidence="1" id="KW-0805">Transcription regulation</keyword>
<keyword evidence="6" id="KW-1185">Reference proteome</keyword>
<evidence type="ECO:0000313" key="5">
    <source>
        <dbReference type="EMBL" id="KFI97593.1"/>
    </source>
</evidence>
<dbReference type="EMBL" id="JGZR01000023">
    <property type="protein sequence ID" value="KFI97593.1"/>
    <property type="molecule type" value="Genomic_DNA"/>
</dbReference>
<dbReference type="AlphaFoldDB" id="A0A087DPZ3"/>
<dbReference type="SUPFAM" id="SSF46689">
    <property type="entry name" value="Homeodomain-like"/>
    <property type="match status" value="2"/>
</dbReference>
<evidence type="ECO:0000313" key="6">
    <source>
        <dbReference type="Proteomes" id="UP000029055"/>
    </source>
</evidence>